<gene>
    <name evidence="3" type="ORF">PLEPLA_LOCUS29680</name>
</gene>
<dbReference type="AlphaFoldDB" id="A0A9N7YXT4"/>
<keyword evidence="2" id="KW-0732">Signal</keyword>
<feature type="compositionally biased region" description="Basic and acidic residues" evidence="1">
    <location>
        <begin position="73"/>
        <end position="82"/>
    </location>
</feature>
<comment type="caution">
    <text evidence="3">The sequence shown here is derived from an EMBL/GenBank/DDBJ whole genome shotgun (WGS) entry which is preliminary data.</text>
</comment>
<proteinExistence type="predicted"/>
<evidence type="ECO:0008006" key="5">
    <source>
        <dbReference type="Google" id="ProtNLM"/>
    </source>
</evidence>
<feature type="compositionally biased region" description="Polar residues" evidence="1">
    <location>
        <begin position="83"/>
        <end position="92"/>
    </location>
</feature>
<evidence type="ECO:0000256" key="2">
    <source>
        <dbReference type="SAM" id="SignalP"/>
    </source>
</evidence>
<feature type="region of interest" description="Disordered" evidence="1">
    <location>
        <begin position="55"/>
        <end position="99"/>
    </location>
</feature>
<feature type="chain" id="PRO_5040281063" description="Secreted protein" evidence="2">
    <location>
        <begin position="25"/>
        <end position="117"/>
    </location>
</feature>
<protein>
    <recommendedName>
        <fullName evidence="5">Secreted protein</fullName>
    </recommendedName>
</protein>
<evidence type="ECO:0000256" key="1">
    <source>
        <dbReference type="SAM" id="MobiDB-lite"/>
    </source>
</evidence>
<reference evidence="3" key="1">
    <citation type="submission" date="2020-03" db="EMBL/GenBank/DDBJ databases">
        <authorList>
            <person name="Weist P."/>
        </authorList>
    </citation>
    <scope>NUCLEOTIDE SEQUENCE</scope>
</reference>
<sequence length="117" mass="13003">MVRLSERSTTLFWKFVILVRLALGDEITARPPCDPGTMPPTSNVDALVQISPLGRLSSWRPRGGERAPSMDTPRNKDGRQDFSTEATAQTLAQGAHHGSVRIRRILAPLVSSERKRR</sequence>
<accession>A0A9N7YXT4</accession>
<dbReference type="Proteomes" id="UP001153269">
    <property type="component" value="Unassembled WGS sequence"/>
</dbReference>
<evidence type="ECO:0000313" key="4">
    <source>
        <dbReference type="Proteomes" id="UP001153269"/>
    </source>
</evidence>
<organism evidence="3 4">
    <name type="scientific">Pleuronectes platessa</name>
    <name type="common">European plaice</name>
    <dbReference type="NCBI Taxonomy" id="8262"/>
    <lineage>
        <taxon>Eukaryota</taxon>
        <taxon>Metazoa</taxon>
        <taxon>Chordata</taxon>
        <taxon>Craniata</taxon>
        <taxon>Vertebrata</taxon>
        <taxon>Euteleostomi</taxon>
        <taxon>Actinopterygii</taxon>
        <taxon>Neopterygii</taxon>
        <taxon>Teleostei</taxon>
        <taxon>Neoteleostei</taxon>
        <taxon>Acanthomorphata</taxon>
        <taxon>Carangaria</taxon>
        <taxon>Pleuronectiformes</taxon>
        <taxon>Pleuronectoidei</taxon>
        <taxon>Pleuronectidae</taxon>
        <taxon>Pleuronectes</taxon>
    </lineage>
</organism>
<keyword evidence="4" id="KW-1185">Reference proteome</keyword>
<evidence type="ECO:0000313" key="3">
    <source>
        <dbReference type="EMBL" id="CAB1441964.1"/>
    </source>
</evidence>
<name>A0A9N7YXT4_PLEPL</name>
<feature type="signal peptide" evidence="2">
    <location>
        <begin position="1"/>
        <end position="24"/>
    </location>
</feature>
<dbReference type="EMBL" id="CADEAL010002746">
    <property type="protein sequence ID" value="CAB1441964.1"/>
    <property type="molecule type" value="Genomic_DNA"/>
</dbReference>